<dbReference type="Gene3D" id="3.40.50.510">
    <property type="entry name" value="Phosphotransferase system, mannose-type IIA component"/>
    <property type="match status" value="1"/>
</dbReference>
<dbReference type="EMBL" id="JALDAW010000013">
    <property type="protein sequence ID" value="MDY5168248.1"/>
    <property type="molecule type" value="Genomic_DNA"/>
</dbReference>
<keyword evidence="4" id="KW-0804">Transcription</keyword>
<name>A0AB35ULI1_9FIRM</name>
<dbReference type="Gene3D" id="1.10.10.10">
    <property type="entry name" value="Winged helix-like DNA-binding domain superfamily/Winged helix DNA-binding domain"/>
    <property type="match status" value="1"/>
</dbReference>
<evidence type="ECO:0000256" key="3">
    <source>
        <dbReference type="ARBA" id="ARBA00023015"/>
    </source>
</evidence>
<evidence type="ECO:0000259" key="6">
    <source>
        <dbReference type="PROSITE" id="PS51372"/>
    </source>
</evidence>
<dbReference type="PANTHER" id="PTHR30185:SF18">
    <property type="entry name" value="TRANSCRIPTIONAL REGULATOR MTLR"/>
    <property type="match status" value="1"/>
</dbReference>
<dbReference type="SUPFAM" id="SSF52540">
    <property type="entry name" value="P-loop containing nucleoside triphosphate hydrolases"/>
    <property type="match status" value="1"/>
</dbReference>
<keyword evidence="3" id="KW-0805">Transcription regulation</keyword>
<dbReference type="SUPFAM" id="SSF46785">
    <property type="entry name" value="Winged helix' DNA-binding domain"/>
    <property type="match status" value="1"/>
</dbReference>
<dbReference type="InterPro" id="IPR036662">
    <property type="entry name" value="PTS_EIIA_man-typ_sf"/>
</dbReference>
<gene>
    <name evidence="7" type="ORF">MQE39_08985</name>
</gene>
<dbReference type="Pfam" id="PF00874">
    <property type="entry name" value="PRD"/>
    <property type="match status" value="2"/>
</dbReference>
<dbReference type="InterPro" id="IPR011608">
    <property type="entry name" value="PRD"/>
</dbReference>
<dbReference type="InterPro" id="IPR036390">
    <property type="entry name" value="WH_DNA-bd_sf"/>
</dbReference>
<protein>
    <submittedName>
        <fullName evidence="7">PRD domain-containing protein</fullName>
    </submittedName>
</protein>
<evidence type="ECO:0000313" key="7">
    <source>
        <dbReference type="EMBL" id="MDY5168248.1"/>
    </source>
</evidence>
<dbReference type="Proteomes" id="UP001276902">
    <property type="component" value="Unassembled WGS sequence"/>
</dbReference>
<dbReference type="InterPro" id="IPR050661">
    <property type="entry name" value="BglG_antiterminators"/>
</dbReference>
<evidence type="ECO:0000256" key="1">
    <source>
        <dbReference type="ARBA" id="ARBA00022679"/>
    </source>
</evidence>
<evidence type="ECO:0000256" key="4">
    <source>
        <dbReference type="ARBA" id="ARBA00023163"/>
    </source>
</evidence>
<proteinExistence type="predicted"/>
<reference evidence="7" key="1">
    <citation type="submission" date="2022-03" db="EMBL/GenBank/DDBJ databases">
        <title>First case of bacteraemia caused by Dielma fastidiosa in a patient hospitalised with diverticulitis.</title>
        <authorList>
            <person name="Forman-Ankjaer B."/>
            <person name="Hvid-Jensen F."/>
            <person name="Kobel C.M."/>
            <person name="Greve T."/>
        </authorList>
    </citation>
    <scope>NUCLEOTIDE SEQUENCE</scope>
    <source>
        <strain evidence="7">AUH_DF_2021</strain>
    </source>
</reference>
<evidence type="ECO:0000313" key="8">
    <source>
        <dbReference type="Proteomes" id="UP001276902"/>
    </source>
</evidence>
<dbReference type="GO" id="GO:0016740">
    <property type="term" value="F:transferase activity"/>
    <property type="evidence" value="ECO:0007669"/>
    <property type="project" value="UniProtKB-KW"/>
</dbReference>
<feature type="domain" description="PTS EIIA type-4" evidence="5">
    <location>
        <begin position="524"/>
        <end position="674"/>
    </location>
</feature>
<organism evidence="7 8">
    <name type="scientific">Dielma fastidiosa</name>
    <dbReference type="NCBI Taxonomy" id="1034346"/>
    <lineage>
        <taxon>Bacteria</taxon>
        <taxon>Bacillati</taxon>
        <taxon>Bacillota</taxon>
        <taxon>Erysipelotrichia</taxon>
        <taxon>Erysipelotrichales</taxon>
        <taxon>Erysipelotrichaceae</taxon>
        <taxon>Dielma</taxon>
    </lineage>
</organism>
<dbReference type="Gene3D" id="1.10.1790.10">
    <property type="entry name" value="PRD domain"/>
    <property type="match status" value="2"/>
</dbReference>
<dbReference type="InterPro" id="IPR036388">
    <property type="entry name" value="WH-like_DNA-bd_sf"/>
</dbReference>
<evidence type="ECO:0000256" key="2">
    <source>
        <dbReference type="ARBA" id="ARBA00022737"/>
    </source>
</evidence>
<dbReference type="InterPro" id="IPR027417">
    <property type="entry name" value="P-loop_NTPase"/>
</dbReference>
<evidence type="ECO:0000259" key="5">
    <source>
        <dbReference type="PROSITE" id="PS51096"/>
    </source>
</evidence>
<dbReference type="GO" id="GO:0016020">
    <property type="term" value="C:membrane"/>
    <property type="evidence" value="ECO:0007669"/>
    <property type="project" value="InterPro"/>
</dbReference>
<dbReference type="InterPro" id="IPR004701">
    <property type="entry name" value="PTS_EIIA_man-typ"/>
</dbReference>
<dbReference type="AlphaFoldDB" id="A0AB35ULI1"/>
<dbReference type="RefSeq" id="WP_320883599.1">
    <property type="nucleotide sequence ID" value="NZ_BAABZA010000006.1"/>
</dbReference>
<dbReference type="GO" id="GO:0006355">
    <property type="term" value="P:regulation of DNA-templated transcription"/>
    <property type="evidence" value="ECO:0007669"/>
    <property type="project" value="InterPro"/>
</dbReference>
<dbReference type="PANTHER" id="PTHR30185">
    <property type="entry name" value="CRYPTIC BETA-GLUCOSIDE BGL OPERON ANTITERMINATOR"/>
    <property type="match status" value="1"/>
</dbReference>
<dbReference type="SUPFAM" id="SSF63520">
    <property type="entry name" value="PTS-regulatory domain, PRD"/>
    <property type="match status" value="2"/>
</dbReference>
<dbReference type="SUPFAM" id="SSF53062">
    <property type="entry name" value="PTS system fructose IIA component-like"/>
    <property type="match status" value="1"/>
</dbReference>
<comment type="caution">
    <text evidence="7">The sequence shown here is derived from an EMBL/GenBank/DDBJ whole genome shotgun (WGS) entry which is preliminary data.</text>
</comment>
<dbReference type="InterPro" id="IPR036634">
    <property type="entry name" value="PRD_sf"/>
</dbReference>
<keyword evidence="1" id="KW-0808">Transferase</keyword>
<dbReference type="GO" id="GO:0009401">
    <property type="term" value="P:phosphoenolpyruvate-dependent sugar phosphotransferase system"/>
    <property type="evidence" value="ECO:0007669"/>
    <property type="project" value="InterPro"/>
</dbReference>
<dbReference type="PROSITE" id="PS51372">
    <property type="entry name" value="PRD_2"/>
    <property type="match status" value="2"/>
</dbReference>
<feature type="domain" description="PRD" evidence="6">
    <location>
        <begin position="775"/>
        <end position="876"/>
    </location>
</feature>
<sequence>MRIKNRDLILEFLGKCYENESRGATTSDISKTLQMQRTNVSKLLNELCAEGLVEKDSTNYPVIYRRTKMGKSREAQIFETLIGYDGSLKRAVHLAKSAVLYPKKSLNMLLLAKHGTGKDLFIRKIFEFAVASDVCAEDAPFVKMNCLYYKDNAEEMNAKFNEGLIASENGFFFIDNCHFLDAESKTHLSTILDNSYVKNPDIDHAPIIVCSMPPMMSSDAFFDNITSKISIIISLPELNERGLYERFKFIEKFFCNEAHESGCQIKVNSEVLIALLLYPCDNIKQLFHDIRQACASAYSRELEVEKEAINVLIVDFSHNVRSGLLNYKNKRMDVDNIIREESDYVFNSDKLSILDIRPKENESIYDWINAKKLELHKRGFSSSEINTIVNVGIETEFNKYRKNLFNNTINKEQLSQLVDSKIIELVDDLLAKASSLLNRYYAASIHYGLCLHIQALVGKRVATHPIKIEKMMEFIEHNKEEYSLAMSLCDRITAAYDIELPIDEIVIIAMFLCTHNVGDDQSRHPSLLVAMHGVGVAKALAETVKILNDMTIYSYDLSLNKKPLDAYEDIKQTVLNIPHENGILIVYDMGSLKDIFNMVAIETGIRIKLIELPVTLMLMDFCRKLMLSENVNDAYDVLVNRFKSLDASAEYETMKKSKVIVSFCMTGEGGAVQIKRYIEQQFKLEGIEIIPVQLAEQSLFLQELNTISKEKEILCIVGTFNPNVYGIPFIPIEDIFNSDNHDLSQLLYQDNLNKQDFLSNSETIFEHLAKELKNIDALEAKDKLIQFIFDVEKDMGIMVEMNEKIGLLVHLACTLDRLKAGNITPNNLNKEEVIRKNMYLYRIIVKHMIELEKAFSVNVSDDEICNIIYILKKSHS</sequence>
<feature type="domain" description="PRD" evidence="6">
    <location>
        <begin position="417"/>
        <end position="522"/>
    </location>
</feature>
<accession>A0AB35ULI1</accession>
<keyword evidence="2" id="KW-0677">Repeat</keyword>
<dbReference type="Gene3D" id="3.40.50.300">
    <property type="entry name" value="P-loop containing nucleotide triphosphate hydrolases"/>
    <property type="match status" value="1"/>
</dbReference>
<dbReference type="PROSITE" id="PS51096">
    <property type="entry name" value="PTS_EIIA_TYPE_4"/>
    <property type="match status" value="1"/>
</dbReference>